<dbReference type="AlphaFoldDB" id="A0A9D4KW37"/>
<evidence type="ECO:0000313" key="1">
    <source>
        <dbReference type="EMBL" id="KAH3847190.1"/>
    </source>
</evidence>
<reference evidence="1" key="1">
    <citation type="journal article" date="2019" name="bioRxiv">
        <title>The Genome of the Zebra Mussel, Dreissena polymorpha: A Resource for Invasive Species Research.</title>
        <authorList>
            <person name="McCartney M.A."/>
            <person name="Auch B."/>
            <person name="Kono T."/>
            <person name="Mallez S."/>
            <person name="Zhang Y."/>
            <person name="Obille A."/>
            <person name="Becker A."/>
            <person name="Abrahante J.E."/>
            <person name="Garbe J."/>
            <person name="Badalamenti J.P."/>
            <person name="Herman A."/>
            <person name="Mangelson H."/>
            <person name="Liachko I."/>
            <person name="Sullivan S."/>
            <person name="Sone E.D."/>
            <person name="Koren S."/>
            <person name="Silverstein K.A.T."/>
            <person name="Beckman K.B."/>
            <person name="Gohl D.M."/>
        </authorList>
    </citation>
    <scope>NUCLEOTIDE SEQUENCE</scope>
    <source>
        <strain evidence="1">Duluth1</strain>
        <tissue evidence="1">Whole animal</tissue>
    </source>
</reference>
<dbReference type="EMBL" id="JAIWYP010000003">
    <property type="protein sequence ID" value="KAH3847190.1"/>
    <property type="molecule type" value="Genomic_DNA"/>
</dbReference>
<name>A0A9D4KW37_DREPO</name>
<organism evidence="1 2">
    <name type="scientific">Dreissena polymorpha</name>
    <name type="common">Zebra mussel</name>
    <name type="synonym">Mytilus polymorpha</name>
    <dbReference type="NCBI Taxonomy" id="45954"/>
    <lineage>
        <taxon>Eukaryota</taxon>
        <taxon>Metazoa</taxon>
        <taxon>Spiralia</taxon>
        <taxon>Lophotrochozoa</taxon>
        <taxon>Mollusca</taxon>
        <taxon>Bivalvia</taxon>
        <taxon>Autobranchia</taxon>
        <taxon>Heteroconchia</taxon>
        <taxon>Euheterodonta</taxon>
        <taxon>Imparidentia</taxon>
        <taxon>Neoheterodontei</taxon>
        <taxon>Myida</taxon>
        <taxon>Dreissenoidea</taxon>
        <taxon>Dreissenidae</taxon>
        <taxon>Dreissena</taxon>
    </lineage>
</organism>
<proteinExistence type="predicted"/>
<comment type="caution">
    <text evidence="1">The sequence shown here is derived from an EMBL/GenBank/DDBJ whole genome shotgun (WGS) entry which is preliminary data.</text>
</comment>
<keyword evidence="2" id="KW-1185">Reference proteome</keyword>
<accession>A0A9D4KW37</accession>
<sequence length="78" mass="8700">MPIITPGLVFCEKGCVQVFYEDSQPFLVVSTDRRLRLNKELSSTKVAVEIKCPLNGVHTFSPVSLLFTVPSRDSSSQR</sequence>
<reference evidence="1" key="2">
    <citation type="submission" date="2020-11" db="EMBL/GenBank/DDBJ databases">
        <authorList>
            <person name="McCartney M.A."/>
            <person name="Auch B."/>
            <person name="Kono T."/>
            <person name="Mallez S."/>
            <person name="Becker A."/>
            <person name="Gohl D.M."/>
            <person name="Silverstein K.A.T."/>
            <person name="Koren S."/>
            <person name="Bechman K.B."/>
            <person name="Herman A."/>
            <person name="Abrahante J.E."/>
            <person name="Garbe J."/>
        </authorList>
    </citation>
    <scope>NUCLEOTIDE SEQUENCE</scope>
    <source>
        <strain evidence="1">Duluth1</strain>
        <tissue evidence="1">Whole animal</tissue>
    </source>
</reference>
<protein>
    <submittedName>
        <fullName evidence="1">Uncharacterized protein</fullName>
    </submittedName>
</protein>
<gene>
    <name evidence="1" type="ORF">DPMN_089507</name>
</gene>
<evidence type="ECO:0000313" key="2">
    <source>
        <dbReference type="Proteomes" id="UP000828390"/>
    </source>
</evidence>
<dbReference type="Proteomes" id="UP000828390">
    <property type="component" value="Unassembled WGS sequence"/>
</dbReference>